<organism evidence="2">
    <name type="scientific">Utricularia reniformis</name>
    <dbReference type="NCBI Taxonomy" id="192314"/>
    <lineage>
        <taxon>Eukaryota</taxon>
        <taxon>Viridiplantae</taxon>
        <taxon>Streptophyta</taxon>
        <taxon>Embryophyta</taxon>
        <taxon>Tracheophyta</taxon>
        <taxon>Spermatophyta</taxon>
        <taxon>Magnoliopsida</taxon>
        <taxon>eudicotyledons</taxon>
        <taxon>Gunneridae</taxon>
        <taxon>Pentapetalae</taxon>
        <taxon>asterids</taxon>
        <taxon>lamiids</taxon>
        <taxon>Lamiales</taxon>
        <taxon>Lentibulariaceae</taxon>
        <taxon>Utricularia</taxon>
    </lineage>
</organism>
<accession>A0A1Y0B4F8</accession>
<keyword evidence="1" id="KW-1133">Transmembrane helix</keyword>
<sequence length="102" mass="11552">MYIFRAQNHRPFVLELEQSVDSRDWGSGYPLDSTTRASIVEILVFFAFGLWSACFAPLLPNPFPAQFNYLTIEYLSQGCSRVQVKNVRKTLMLNSKLLGSSG</sequence>
<protein>
    <submittedName>
        <fullName evidence="2">Uncharacterized protein</fullName>
    </submittedName>
</protein>
<gene>
    <name evidence="2" type="ORF">AEK19_MT2121</name>
</gene>
<dbReference type="AlphaFoldDB" id="A0A1Y0B4F8"/>
<proteinExistence type="predicted"/>
<keyword evidence="1" id="KW-0812">Transmembrane</keyword>
<geneLocation type="mitochondrion" evidence="2"/>
<evidence type="ECO:0000256" key="1">
    <source>
        <dbReference type="SAM" id="Phobius"/>
    </source>
</evidence>
<dbReference type="EMBL" id="KY774314">
    <property type="protein sequence ID" value="ART32273.1"/>
    <property type="molecule type" value="Genomic_DNA"/>
</dbReference>
<reference evidence="2" key="1">
    <citation type="submission" date="2017-03" db="EMBL/GenBank/DDBJ databases">
        <title>The mitochondrial genome of the carnivorous plant Utricularia reniformis (Lentibulariaceae): structure, comparative analysis and evolutionary landmarks.</title>
        <authorList>
            <person name="Silva S.R."/>
            <person name="Alvarenga D.O."/>
            <person name="Michael T.P."/>
            <person name="Miranda V.F.O."/>
            <person name="Varani A.M."/>
        </authorList>
    </citation>
    <scope>NUCLEOTIDE SEQUENCE</scope>
</reference>
<keyword evidence="1" id="KW-0472">Membrane</keyword>
<name>A0A1Y0B4F8_9LAMI</name>
<keyword evidence="2" id="KW-0496">Mitochondrion</keyword>
<feature type="transmembrane region" description="Helical" evidence="1">
    <location>
        <begin position="39"/>
        <end position="59"/>
    </location>
</feature>
<evidence type="ECO:0000313" key="2">
    <source>
        <dbReference type="EMBL" id="ART32273.1"/>
    </source>
</evidence>